<proteinExistence type="predicted"/>
<name>J9FP11_9ZZZZ</name>
<dbReference type="AlphaFoldDB" id="J9FP11"/>
<dbReference type="InterPro" id="IPR029044">
    <property type="entry name" value="Nucleotide-diphossugar_trans"/>
</dbReference>
<protein>
    <submittedName>
        <fullName evidence="4">Nucleotidyltransferase family protein</fullName>
    </submittedName>
</protein>
<reference evidence="4" key="1">
    <citation type="journal article" date="2012" name="PLoS ONE">
        <title>Gene sets for utilization of primary and secondary nutrition supplies in the distal gut of endangered iberian lynx.</title>
        <authorList>
            <person name="Alcaide M."/>
            <person name="Messina E."/>
            <person name="Richter M."/>
            <person name="Bargiela R."/>
            <person name="Peplies J."/>
            <person name="Huws S.A."/>
            <person name="Newbold C.J."/>
            <person name="Golyshin P.N."/>
            <person name="Simon M.A."/>
            <person name="Lopez G."/>
            <person name="Yakimov M.M."/>
            <person name="Ferrer M."/>
        </authorList>
    </citation>
    <scope>NUCLEOTIDE SEQUENCE</scope>
</reference>
<evidence type="ECO:0000256" key="2">
    <source>
        <dbReference type="ARBA" id="ARBA00022695"/>
    </source>
</evidence>
<keyword evidence="2" id="KW-0548">Nucleotidyltransferase</keyword>
<dbReference type="PANTHER" id="PTHR43584">
    <property type="entry name" value="NUCLEOTIDYL TRANSFERASE"/>
    <property type="match status" value="1"/>
</dbReference>
<evidence type="ECO:0000313" key="4">
    <source>
        <dbReference type="EMBL" id="EJW96666.1"/>
    </source>
</evidence>
<dbReference type="EMBL" id="AMCI01005171">
    <property type="protein sequence ID" value="EJW96666.1"/>
    <property type="molecule type" value="Genomic_DNA"/>
</dbReference>
<comment type="caution">
    <text evidence="4">The sequence shown here is derived from an EMBL/GenBank/DDBJ whole genome shotgun (WGS) entry which is preliminary data.</text>
</comment>
<dbReference type="PANTHER" id="PTHR43584:SF8">
    <property type="entry name" value="N-ACETYLMURAMATE ALPHA-1-PHOSPHATE URIDYLYLTRANSFERASE"/>
    <property type="match status" value="1"/>
</dbReference>
<dbReference type="CDD" id="cd06422">
    <property type="entry name" value="NTP_transferase_like_1"/>
    <property type="match status" value="1"/>
</dbReference>
<dbReference type="InterPro" id="IPR005835">
    <property type="entry name" value="NTP_transferase_dom"/>
</dbReference>
<organism evidence="4">
    <name type="scientific">gut metagenome</name>
    <dbReference type="NCBI Taxonomy" id="749906"/>
    <lineage>
        <taxon>unclassified sequences</taxon>
        <taxon>metagenomes</taxon>
        <taxon>organismal metagenomes</taxon>
    </lineage>
</organism>
<gene>
    <name evidence="4" type="ORF">EVA_15246</name>
</gene>
<feature type="domain" description="Nucleotidyl transferase" evidence="3">
    <location>
        <begin position="2"/>
        <end position="257"/>
    </location>
</feature>
<evidence type="ECO:0000256" key="1">
    <source>
        <dbReference type="ARBA" id="ARBA00022679"/>
    </source>
</evidence>
<dbReference type="GO" id="GO:0016779">
    <property type="term" value="F:nucleotidyltransferase activity"/>
    <property type="evidence" value="ECO:0007669"/>
    <property type="project" value="UniProtKB-KW"/>
</dbReference>
<dbReference type="InterPro" id="IPR050065">
    <property type="entry name" value="GlmU-like"/>
</dbReference>
<dbReference type="Pfam" id="PF00483">
    <property type="entry name" value="NTP_transferase"/>
    <property type="match status" value="1"/>
</dbReference>
<sequence>MKAMIFAAGLGTRLKPLTDHCPKALVPVAGKPMLELLIGKLKAAGFDELVINVHHLADQIRDFLQAHENFGMQVVISDETDCLLDTGGGLAKAAPLLNGEPNTLLPAETTEHPCTASGYLIHNVDILSNMDLKELCNDHAAHAEALATLLVSPRKTQRYLLFDDRHRLQGWVNKATGDTKPAGFVYEPGRYREYAYSGIQVVSPALLQQLPQGKYSIVDYYLSICPQQPIRCFVKEDLKLMDIGKPETLVQAEEFLKEL</sequence>
<keyword evidence="1 4" id="KW-0808">Transferase</keyword>
<evidence type="ECO:0000259" key="3">
    <source>
        <dbReference type="Pfam" id="PF00483"/>
    </source>
</evidence>
<dbReference type="SUPFAM" id="SSF53448">
    <property type="entry name" value="Nucleotide-diphospho-sugar transferases"/>
    <property type="match status" value="1"/>
</dbReference>
<dbReference type="Gene3D" id="3.90.550.10">
    <property type="entry name" value="Spore Coat Polysaccharide Biosynthesis Protein SpsA, Chain A"/>
    <property type="match status" value="1"/>
</dbReference>
<accession>J9FP11</accession>